<evidence type="ECO:0000256" key="2">
    <source>
        <dbReference type="ARBA" id="ARBA00023002"/>
    </source>
</evidence>
<organism evidence="5">
    <name type="scientific">Cupriavidus pinatubonensis (strain JMP 134 / LMG 1197)</name>
    <name type="common">Cupriavidus necator (strain JMP 134)</name>
    <dbReference type="NCBI Taxonomy" id="264198"/>
    <lineage>
        <taxon>Bacteria</taxon>
        <taxon>Pseudomonadati</taxon>
        <taxon>Pseudomonadota</taxon>
        <taxon>Betaproteobacteria</taxon>
        <taxon>Burkholderiales</taxon>
        <taxon>Burkholderiaceae</taxon>
        <taxon>Cupriavidus</taxon>
    </lineage>
</organism>
<dbReference type="InterPro" id="IPR014710">
    <property type="entry name" value="RmlC-like_jellyroll"/>
</dbReference>
<dbReference type="Pfam" id="PF07883">
    <property type="entry name" value="Cupin_2"/>
    <property type="match status" value="1"/>
</dbReference>
<dbReference type="Gene3D" id="2.60.120.10">
    <property type="entry name" value="Jelly Rolls"/>
    <property type="match status" value="1"/>
</dbReference>
<dbReference type="STRING" id="264198.Reut_B5802"/>
<evidence type="ECO:0000259" key="4">
    <source>
        <dbReference type="Pfam" id="PF07883"/>
    </source>
</evidence>
<accession>Q46NY9</accession>
<sequence>MRPMRAAMYNNHYGDTMDARQSGADRAAYYADIGRSHMSALWESLHTLVPRQPQPKILPAIWKYRQVRPLVMQAGNLISAQEAVRRVLVLENPGLPGKSSITGSLYAGLQLILPGEVAPSHRHTQSALRFIVEGQGAWTAVNGERTTMRPGDFIITPSWTWHDHGNPAVENGGEPVVWLDGLDIPLVQFFDGGFAENYPEAQQPVTRPEGDSFARFGHNMVPVRHNVSDPTSPIFSYPYDRSREALDQLYRNGELDAWDGVKLRYVNPATGGWPMPTIATFMQYLPAGFQGRTYRSTDATVYSVVEGRGTVRIGDEQFQFEPRDTFVVPSWAPVQLAALDETVLFSYSDRPVLSALNLLRESRT</sequence>
<dbReference type="InterPro" id="IPR013096">
    <property type="entry name" value="Cupin_2"/>
</dbReference>
<dbReference type="CDD" id="cd06992">
    <property type="entry name" value="cupin_GDO-like_C"/>
    <property type="match status" value="1"/>
</dbReference>
<dbReference type="EMBL" id="CP000091">
    <property type="protein sequence ID" value="AAZ65145.1"/>
    <property type="molecule type" value="Genomic_DNA"/>
</dbReference>
<dbReference type="KEGG" id="reu:Reut_B5802"/>
<dbReference type="PANTHER" id="PTHR41517">
    <property type="entry name" value="1,2-DIOXYGENASE PROTEIN-RELATED"/>
    <property type="match status" value="1"/>
</dbReference>
<dbReference type="EC" id="1.13.11.4" evidence="3"/>
<feature type="domain" description="Cupin type-2" evidence="4">
    <location>
        <begin position="109"/>
        <end position="179"/>
    </location>
</feature>
<evidence type="ECO:0000313" key="5">
    <source>
        <dbReference type="EMBL" id="AAZ65145.1"/>
    </source>
</evidence>
<proteinExistence type="predicted"/>
<gene>
    <name evidence="5" type="ordered locus">Reut_B5802</name>
</gene>
<dbReference type="NCBIfam" id="TIGR02272">
    <property type="entry name" value="gentisate_1_2"/>
    <property type="match status" value="1"/>
</dbReference>
<evidence type="ECO:0000256" key="1">
    <source>
        <dbReference type="ARBA" id="ARBA00022964"/>
    </source>
</evidence>
<keyword evidence="2 5" id="KW-0560">Oxidoreductase</keyword>
<dbReference type="PANTHER" id="PTHR41517:SF1">
    <property type="entry name" value="CUPIN"/>
    <property type="match status" value="1"/>
</dbReference>
<dbReference type="SUPFAM" id="SSF51182">
    <property type="entry name" value="RmlC-like cupins"/>
    <property type="match status" value="1"/>
</dbReference>
<dbReference type="HOGENOM" id="CLU_060572_0_0_4"/>
<dbReference type="InterPro" id="IPR047183">
    <property type="entry name" value="GDO-like"/>
</dbReference>
<name>Q46NY9_CUPPJ</name>
<dbReference type="eggNOG" id="COG3435">
    <property type="taxonomic scope" value="Bacteria"/>
</dbReference>
<dbReference type="InterPro" id="IPR011051">
    <property type="entry name" value="RmlC_Cupin_sf"/>
</dbReference>
<reference evidence="5" key="1">
    <citation type="submission" date="2005-08" db="EMBL/GenBank/DDBJ databases">
        <title>Complete sequence of chromosome 2 of Ralstonia eutropha JMP134.</title>
        <authorList>
            <person name="Copeland A."/>
            <person name="Lucas S."/>
            <person name="Lapidus A."/>
            <person name="Barry K."/>
            <person name="Detter J.C."/>
            <person name="Glavina T."/>
            <person name="Hammon N."/>
            <person name="Israni S."/>
            <person name="Pitluck S."/>
            <person name="Goltsman E."/>
            <person name="Martinez M."/>
            <person name="Schmutz J."/>
            <person name="Larimer F."/>
            <person name="Land M."/>
            <person name="Lykidis A."/>
            <person name="Richardson P."/>
        </authorList>
    </citation>
    <scope>NUCLEOTIDE SEQUENCE [LARGE SCALE GENOMIC DNA]</scope>
    <source>
        <strain evidence="5">JMP134</strain>
    </source>
</reference>
<evidence type="ECO:0000256" key="3">
    <source>
        <dbReference type="NCBIfam" id="TIGR02272"/>
    </source>
</evidence>
<keyword evidence="1 5" id="KW-0223">Dioxygenase</keyword>
<dbReference type="GO" id="GO:0047922">
    <property type="term" value="F:gentisate 1,2-dioxygenase activity"/>
    <property type="evidence" value="ECO:0007669"/>
    <property type="project" value="UniProtKB-UniRule"/>
</dbReference>
<dbReference type="AlphaFoldDB" id="Q46NY9"/>
<dbReference type="InterPro" id="IPR011960">
    <property type="entry name" value="Gentisate_dOase"/>
</dbReference>
<protein>
    <recommendedName>
        <fullName evidence="3">Gentisate 1,2-dioxygenase</fullName>
        <ecNumber evidence="3">1.13.11.4</ecNumber>
    </recommendedName>
</protein>
<dbReference type="CDD" id="cd02216">
    <property type="entry name" value="cupin_GDO-like_N"/>
    <property type="match status" value="1"/>
</dbReference>